<sequence>MMTRLVIGLSMIGVAGVAGMASDHDKAKNYHEVEAKVTQIDRECTIINSYEGEGGSSWETKGSCITVDGWTELKNQKHSARRKVEGHATVTFSYRDQNGSYQTGKLKYDGFDTEFYDLSFGDTLPLLAHNEEPGKLRSL</sequence>
<dbReference type="AlphaFoldDB" id="A0A9X2EL77"/>
<protein>
    <recommendedName>
        <fullName evidence="4">DUF5640 domain-containing protein</fullName>
    </recommendedName>
</protein>
<feature type="chain" id="PRO_5040862406" description="DUF5640 domain-containing protein" evidence="1">
    <location>
        <begin position="21"/>
        <end position="139"/>
    </location>
</feature>
<evidence type="ECO:0000313" key="2">
    <source>
        <dbReference type="EMBL" id="MCM8557399.1"/>
    </source>
</evidence>
<dbReference type="EMBL" id="JAMSHT010000001">
    <property type="protein sequence ID" value="MCM8557399.1"/>
    <property type="molecule type" value="Genomic_DNA"/>
</dbReference>
<evidence type="ECO:0000256" key="1">
    <source>
        <dbReference type="SAM" id="SignalP"/>
    </source>
</evidence>
<accession>A0A9X2EL77</accession>
<gene>
    <name evidence="2" type="ORF">NDO55_06150</name>
</gene>
<keyword evidence="1" id="KW-0732">Signal</keyword>
<feature type="signal peptide" evidence="1">
    <location>
        <begin position="1"/>
        <end position="20"/>
    </location>
</feature>
<proteinExistence type="predicted"/>
<reference evidence="2" key="1">
    <citation type="submission" date="2022-06" db="EMBL/GenBank/DDBJ databases">
        <title>Sphingomicrobium sedimins sp. nov., a marine bacterium isolated from tidal flat.</title>
        <authorList>
            <person name="Kim C.-H."/>
            <person name="Yoo Y."/>
            <person name="Kim J.-J."/>
        </authorList>
    </citation>
    <scope>NUCLEOTIDE SEQUENCE</scope>
    <source>
        <strain evidence="2">GRR-S6-50</strain>
    </source>
</reference>
<organism evidence="2 3">
    <name type="scientific">Sphingomicrobium sediminis</name>
    <dbReference type="NCBI Taxonomy" id="2950949"/>
    <lineage>
        <taxon>Bacteria</taxon>
        <taxon>Pseudomonadati</taxon>
        <taxon>Pseudomonadota</taxon>
        <taxon>Alphaproteobacteria</taxon>
        <taxon>Sphingomonadales</taxon>
        <taxon>Sphingomonadaceae</taxon>
        <taxon>Sphingomicrobium</taxon>
    </lineage>
</organism>
<dbReference type="Proteomes" id="UP001155128">
    <property type="component" value="Unassembled WGS sequence"/>
</dbReference>
<dbReference type="RefSeq" id="WP_252113435.1">
    <property type="nucleotide sequence ID" value="NZ_JAMSHT010000001.1"/>
</dbReference>
<keyword evidence="3" id="KW-1185">Reference proteome</keyword>
<evidence type="ECO:0000313" key="3">
    <source>
        <dbReference type="Proteomes" id="UP001155128"/>
    </source>
</evidence>
<name>A0A9X2EL77_9SPHN</name>
<evidence type="ECO:0008006" key="4">
    <source>
        <dbReference type="Google" id="ProtNLM"/>
    </source>
</evidence>
<comment type="caution">
    <text evidence="2">The sequence shown here is derived from an EMBL/GenBank/DDBJ whole genome shotgun (WGS) entry which is preliminary data.</text>
</comment>